<dbReference type="Proteomes" id="UP001055460">
    <property type="component" value="Plasmid pA"/>
</dbReference>
<reference evidence="2" key="1">
    <citation type="submission" date="2022-06" db="EMBL/GenBank/DDBJ databases">
        <title>Physiological and biochemical characterization and genomic elucidation of a strain of the genus Ensifer adhaerens M8 that combines arsenic oxidation and chromium reduction.</title>
        <authorList>
            <person name="Li X."/>
            <person name="Yu c."/>
        </authorList>
    </citation>
    <scope>NUCLEOTIDE SEQUENCE</scope>
    <source>
        <strain evidence="2">M8</strain>
        <plasmid evidence="2">pA</plasmid>
    </source>
</reference>
<dbReference type="InterPro" id="IPR011990">
    <property type="entry name" value="TPR-like_helical_dom_sf"/>
</dbReference>
<keyword evidence="1" id="KW-0802">TPR repeat</keyword>
<keyword evidence="2" id="KW-0614">Plasmid</keyword>
<geneLocation type="plasmid" evidence="2 3">
    <name>pA</name>
</geneLocation>
<evidence type="ECO:0000256" key="1">
    <source>
        <dbReference type="PROSITE-ProRule" id="PRU00339"/>
    </source>
</evidence>
<gene>
    <name evidence="2" type="ORF">NE863_21380</name>
</gene>
<sequence length="623" mass="69921">MTFRLQTLGRLRLVDNGGREVAFPEKGLLILCHLIVGGHSEKSRNDVAKLLWDEIVPSQAFVNLRKTISRISARQEELGCHFLCFSPSAVRLDASRLKSDLDTIGREAGDPLSRLQWAVETFQEDFLKDLKSQGQALHGWIERQRGEHMALLRESLLLAAAEATNNHRKLVKAAATRLLERNPLDEDVRKILTQAFQLEGYHLEARAVSNGGSAIAISRPELRSISTIIAPTSESAADSRPPRVVLLPPNNGAVDSPATQFASALIEDVTIGLCALRSVSVIAPYTAAQISLQADKASTYQKHAISYILDTRLTDEGSRLTLFTQLIFFANDEVIWADRFNLDGDGLMASRREIARQIALAIANQVERNETHRQTYETNVGSYRSFLLGQRYLKQLNLPELRRARKSFRQSLYENSGFAPAMSGLARSYFFEWLLTARGDAELLALAERHARDAVVADDTLATGYRELGVVKLYLRQFDESMEYHDKAEALSPQHANVIASYADTLVQASRPEGGLRKIQAAIDLNPIAPDEYFWTAAGASYSLGQYEQAIAYIERMRDPTPADRLSAASWGMLGNRKKARQFVRKTFDVHPDFDLDKWMTIVPFREEWQRVHYCEGLRKAGF</sequence>
<dbReference type="PROSITE" id="PS50005">
    <property type="entry name" value="TPR"/>
    <property type="match status" value="1"/>
</dbReference>
<protein>
    <submittedName>
        <fullName evidence="2">SARP family transcriptional regulator</fullName>
    </submittedName>
</protein>
<feature type="repeat" description="TPR" evidence="1">
    <location>
        <begin position="462"/>
        <end position="495"/>
    </location>
</feature>
<name>A0A9Q8YD50_ENSAD</name>
<proteinExistence type="predicted"/>
<accession>A0A9Q8YD50</accession>
<evidence type="ECO:0000313" key="3">
    <source>
        <dbReference type="Proteomes" id="UP001055460"/>
    </source>
</evidence>
<dbReference type="AlphaFoldDB" id="A0A9Q8YD50"/>
<dbReference type="EMBL" id="CP098808">
    <property type="protein sequence ID" value="USJ26508.1"/>
    <property type="molecule type" value="Genomic_DNA"/>
</dbReference>
<dbReference type="InterPro" id="IPR019734">
    <property type="entry name" value="TPR_rpt"/>
</dbReference>
<dbReference type="InterPro" id="IPR051677">
    <property type="entry name" value="AfsR-DnrI-RedD_regulator"/>
</dbReference>
<dbReference type="PANTHER" id="PTHR35807">
    <property type="entry name" value="TRANSCRIPTIONAL REGULATOR REDD-RELATED"/>
    <property type="match status" value="1"/>
</dbReference>
<organism evidence="2 3">
    <name type="scientific">Ensifer adhaerens</name>
    <name type="common">Sinorhizobium morelense</name>
    <dbReference type="NCBI Taxonomy" id="106592"/>
    <lineage>
        <taxon>Bacteria</taxon>
        <taxon>Pseudomonadati</taxon>
        <taxon>Pseudomonadota</taxon>
        <taxon>Alphaproteobacteria</taxon>
        <taxon>Hyphomicrobiales</taxon>
        <taxon>Rhizobiaceae</taxon>
        <taxon>Sinorhizobium/Ensifer group</taxon>
        <taxon>Ensifer</taxon>
    </lineage>
</organism>
<evidence type="ECO:0000313" key="2">
    <source>
        <dbReference type="EMBL" id="USJ26508.1"/>
    </source>
</evidence>
<dbReference type="Gene3D" id="1.25.40.10">
    <property type="entry name" value="Tetratricopeptide repeat domain"/>
    <property type="match status" value="1"/>
</dbReference>
<dbReference type="SUPFAM" id="SSF48452">
    <property type="entry name" value="TPR-like"/>
    <property type="match status" value="1"/>
</dbReference>
<dbReference type="RefSeq" id="WP_252160837.1">
    <property type="nucleotide sequence ID" value="NZ_CP098808.1"/>
</dbReference>